<feature type="region of interest" description="Disordered" evidence="1">
    <location>
        <begin position="1"/>
        <end position="24"/>
    </location>
</feature>
<dbReference type="AlphaFoldDB" id="A0A9D3WP90"/>
<gene>
    <name evidence="2" type="ORF">KIL84_022983</name>
</gene>
<dbReference type="Proteomes" id="UP000827986">
    <property type="component" value="Unassembled WGS sequence"/>
</dbReference>
<accession>A0A9D3WP90</accession>
<evidence type="ECO:0000256" key="1">
    <source>
        <dbReference type="SAM" id="MobiDB-lite"/>
    </source>
</evidence>
<reference evidence="2" key="1">
    <citation type="submission" date="2021-09" db="EMBL/GenBank/DDBJ databases">
        <title>The genome of Mauremys mutica provides insights into the evolution of semi-aquatic lifestyle.</title>
        <authorList>
            <person name="Gong S."/>
            <person name="Gao Y."/>
        </authorList>
    </citation>
    <scope>NUCLEOTIDE SEQUENCE</scope>
    <source>
        <strain evidence="2">MM-2020</strain>
        <tissue evidence="2">Muscle</tissue>
    </source>
</reference>
<sequence>MSVSKGERARPQAGPNATGSRFGKTGECAKRTFVMAAPYAPAPDHNGTHSVTPAAWILTLPPNSRWRGAPLFSPKLVQQRAWPKPLARLAPVRRSCSPVCWPPAPRFV</sequence>
<evidence type="ECO:0000313" key="3">
    <source>
        <dbReference type="Proteomes" id="UP000827986"/>
    </source>
</evidence>
<feature type="compositionally biased region" description="Basic and acidic residues" evidence="1">
    <location>
        <begin position="1"/>
        <end position="10"/>
    </location>
</feature>
<evidence type="ECO:0000313" key="2">
    <source>
        <dbReference type="EMBL" id="KAH1165424.1"/>
    </source>
</evidence>
<comment type="caution">
    <text evidence="2">The sequence shown here is derived from an EMBL/GenBank/DDBJ whole genome shotgun (WGS) entry which is preliminary data.</text>
</comment>
<name>A0A9D3WP90_9SAUR</name>
<keyword evidence="3" id="KW-1185">Reference proteome</keyword>
<protein>
    <submittedName>
        <fullName evidence="2">Uncharacterized protein</fullName>
    </submittedName>
</protein>
<organism evidence="2 3">
    <name type="scientific">Mauremys mutica</name>
    <name type="common">yellowpond turtle</name>
    <dbReference type="NCBI Taxonomy" id="74926"/>
    <lineage>
        <taxon>Eukaryota</taxon>
        <taxon>Metazoa</taxon>
        <taxon>Chordata</taxon>
        <taxon>Craniata</taxon>
        <taxon>Vertebrata</taxon>
        <taxon>Euteleostomi</taxon>
        <taxon>Archelosauria</taxon>
        <taxon>Testudinata</taxon>
        <taxon>Testudines</taxon>
        <taxon>Cryptodira</taxon>
        <taxon>Durocryptodira</taxon>
        <taxon>Testudinoidea</taxon>
        <taxon>Geoemydidae</taxon>
        <taxon>Geoemydinae</taxon>
        <taxon>Mauremys</taxon>
    </lineage>
</organism>
<proteinExistence type="predicted"/>
<dbReference type="EMBL" id="JAHDVG010000488">
    <property type="protein sequence ID" value="KAH1165424.1"/>
    <property type="molecule type" value="Genomic_DNA"/>
</dbReference>